<dbReference type="EMBL" id="AP018553">
    <property type="protein sequence ID" value="BBD71747.1"/>
    <property type="molecule type" value="Genomic_DNA"/>
</dbReference>
<dbReference type="InterPro" id="IPR022761">
    <property type="entry name" value="Fumarate_lyase_N"/>
</dbReference>
<gene>
    <name evidence="1" type="primary">argH</name>
    <name evidence="5" type="ORF">GCM10007116_00110</name>
    <name evidence="4" type="ORF">HS1genome_0136</name>
</gene>
<reference evidence="5" key="4">
    <citation type="submission" date="2020-09" db="EMBL/GenBank/DDBJ databases">
        <authorList>
            <person name="Sun Q."/>
            <person name="Ohkuma M."/>
        </authorList>
    </citation>
    <scope>NUCLEOTIDE SEQUENCE</scope>
    <source>
        <strain evidence="5">JCM 31740</strain>
    </source>
</reference>
<evidence type="ECO:0000313" key="5">
    <source>
        <dbReference type="EMBL" id="GGT86177.1"/>
    </source>
</evidence>
<dbReference type="Proteomes" id="UP000276741">
    <property type="component" value="Chromosome"/>
</dbReference>
<dbReference type="EC" id="4.3.2.1" evidence="1 2"/>
<dbReference type="KEGG" id="sacd:HS1genome_0136"/>
<dbReference type="CDD" id="cd01359">
    <property type="entry name" value="Argininosuccinate_lyase"/>
    <property type="match status" value="1"/>
</dbReference>
<keyword evidence="1" id="KW-0055">Arginine biosynthesis</keyword>
<name>A0A348B0P5_9CREN</name>
<dbReference type="GO" id="GO:0004056">
    <property type="term" value="F:argininosuccinate lyase activity"/>
    <property type="evidence" value="ECO:0007669"/>
    <property type="project" value="UniProtKB-UniRule"/>
</dbReference>
<dbReference type="InterPro" id="IPR024083">
    <property type="entry name" value="Fumarase/histidase_N"/>
</dbReference>
<comment type="subcellular location">
    <subcellularLocation>
        <location evidence="1">Cytoplasm</location>
    </subcellularLocation>
</comment>
<reference evidence="4" key="3">
    <citation type="journal article" date="2019" name="BMC Res. Notes">
        <title>Complete genome sequence of the Sulfodiicoccus acidiphilus strain HS-1T, the first crenarchaeon that lacks polB3, isolated from an acidic hot spring in Ohwaku-dani, Hakone, Japan.</title>
        <authorList>
            <person name="Sakai H.D."/>
            <person name="Kurosawa N."/>
        </authorList>
    </citation>
    <scope>NUCLEOTIDE SEQUENCE</scope>
    <source>
        <strain evidence="4">HS-1</strain>
    </source>
</reference>
<dbReference type="NCBIfam" id="TIGR00838">
    <property type="entry name" value="argH"/>
    <property type="match status" value="1"/>
</dbReference>
<dbReference type="GO" id="GO:0005829">
    <property type="term" value="C:cytosol"/>
    <property type="evidence" value="ECO:0007669"/>
    <property type="project" value="TreeGrafter"/>
</dbReference>
<evidence type="ECO:0000259" key="3">
    <source>
        <dbReference type="Pfam" id="PF00206"/>
    </source>
</evidence>
<dbReference type="Pfam" id="PF00206">
    <property type="entry name" value="Lyase_1"/>
    <property type="match status" value="1"/>
</dbReference>
<dbReference type="InterPro" id="IPR009049">
    <property type="entry name" value="Argininosuccinate_lyase"/>
</dbReference>
<keyword evidence="1" id="KW-0963">Cytoplasm</keyword>
<sequence length="450" mass="50202">MLYRKWGNESDFVVSFTSSLISDKEIQEEVKKVMIVHVLELNKLGIVSRELGAKLLKAIEEFQMDGGKFEDIHEGLEAHLISRVGQEAGVVGLGRSRNDHVATALRLKMREELLRVLDELLELRQVVLERSSTTIEKVFPTFTHLQQAQPSTLAHYMLHVEEEMSSLWENLFSSLRAVNRSPLGAGAVVGTQVPLDRKREARVLGFEGVLVNTISATSSRADLLMVSMGLTLLLTVLSRFAEDLVVYSSMGIVKLPDSHVSTSSLMPQKRNPVTAEIMRAKAADAIGHMTSLLSNYKGLPTGYNLDLQEMNPHYWELAHSALSSISVFKDIVKNLSIGKKVEEGFLSPYTLSTDEAERRSMAGEPYRTAYSEVASEVIQGKFKPSLDFVSSISSKAVMGSPSPRFLSSDLEVARIRLNEDYSRLAKYRSSIEEGLRLLEVWKNELLQKGE</sequence>
<dbReference type="GeneID" id="38665628"/>
<dbReference type="OrthoDB" id="27337at2157"/>
<reference evidence="5" key="1">
    <citation type="journal article" date="2014" name="Int. J. Syst. Evol. Microbiol.">
        <title>Complete genome sequence of Corynebacterium casei LMG S-19264T (=DSM 44701T), isolated from a smear-ripened cheese.</title>
        <authorList>
            <consortium name="US DOE Joint Genome Institute (JGI-PGF)"/>
            <person name="Walter F."/>
            <person name="Albersmeier A."/>
            <person name="Kalinowski J."/>
            <person name="Ruckert C."/>
        </authorList>
    </citation>
    <scope>NUCLEOTIDE SEQUENCE</scope>
    <source>
        <strain evidence="5">JCM 31740</strain>
    </source>
</reference>
<dbReference type="UniPathway" id="UPA00068">
    <property type="reaction ID" value="UER00114"/>
</dbReference>
<dbReference type="PANTHER" id="PTHR43814:SF1">
    <property type="entry name" value="ARGININOSUCCINATE LYASE"/>
    <property type="match status" value="1"/>
</dbReference>
<keyword evidence="6" id="KW-1185">Reference proteome</keyword>
<dbReference type="PRINTS" id="PR00149">
    <property type="entry name" value="FUMRATELYASE"/>
</dbReference>
<evidence type="ECO:0000313" key="4">
    <source>
        <dbReference type="EMBL" id="BBD71747.1"/>
    </source>
</evidence>
<dbReference type="Gene3D" id="1.20.200.10">
    <property type="entry name" value="Fumarase/aspartase (Central domain)"/>
    <property type="match status" value="1"/>
</dbReference>
<proteinExistence type="inferred from homology"/>
<dbReference type="HAMAP" id="MF_00006">
    <property type="entry name" value="Arg_succ_lyase"/>
    <property type="match status" value="1"/>
</dbReference>
<dbReference type="InterPro" id="IPR000362">
    <property type="entry name" value="Fumarate_lyase_fam"/>
</dbReference>
<evidence type="ECO:0000256" key="1">
    <source>
        <dbReference type="HAMAP-Rule" id="MF_00006"/>
    </source>
</evidence>
<dbReference type="GO" id="GO:0042450">
    <property type="term" value="P:L-arginine biosynthetic process via ornithine"/>
    <property type="evidence" value="ECO:0007669"/>
    <property type="project" value="UniProtKB-UniRule"/>
</dbReference>
<organism evidence="4 6">
    <name type="scientific">Sulfodiicoccus acidiphilus</name>
    <dbReference type="NCBI Taxonomy" id="1670455"/>
    <lineage>
        <taxon>Archaea</taxon>
        <taxon>Thermoproteota</taxon>
        <taxon>Thermoprotei</taxon>
        <taxon>Sulfolobales</taxon>
        <taxon>Sulfolobaceae</taxon>
        <taxon>Sulfodiicoccus</taxon>
    </lineage>
</organism>
<comment type="catalytic activity">
    <reaction evidence="1">
        <text>2-(N(omega)-L-arginino)succinate = fumarate + L-arginine</text>
        <dbReference type="Rhea" id="RHEA:24020"/>
        <dbReference type="ChEBI" id="CHEBI:29806"/>
        <dbReference type="ChEBI" id="CHEBI:32682"/>
        <dbReference type="ChEBI" id="CHEBI:57472"/>
        <dbReference type="EC" id="4.3.2.1"/>
    </reaction>
</comment>
<comment type="similarity">
    <text evidence="1">Belongs to the lyase 1 family. Argininosuccinate lyase subfamily.</text>
</comment>
<dbReference type="EMBL" id="BMQS01000001">
    <property type="protein sequence ID" value="GGT86177.1"/>
    <property type="molecule type" value="Genomic_DNA"/>
</dbReference>
<dbReference type="InterPro" id="IPR008948">
    <property type="entry name" value="L-Aspartase-like"/>
</dbReference>
<dbReference type="Proteomes" id="UP000616143">
    <property type="component" value="Unassembled WGS sequence"/>
</dbReference>
<evidence type="ECO:0000313" key="6">
    <source>
        <dbReference type="Proteomes" id="UP000276741"/>
    </source>
</evidence>
<accession>A0A348B0P5</accession>
<dbReference type="SUPFAM" id="SSF48557">
    <property type="entry name" value="L-aspartase-like"/>
    <property type="match status" value="1"/>
</dbReference>
<protein>
    <recommendedName>
        <fullName evidence="1 2">Argininosuccinate lyase</fullName>
        <shortName evidence="1">ASAL</shortName>
        <ecNumber evidence="1 2">4.3.2.1</ecNumber>
    </recommendedName>
    <alternativeName>
        <fullName evidence="1">Arginosuccinase</fullName>
    </alternativeName>
</protein>
<feature type="domain" description="Fumarate lyase N-terminal" evidence="3">
    <location>
        <begin position="11"/>
        <end position="287"/>
    </location>
</feature>
<keyword evidence="1" id="KW-0028">Amino-acid biosynthesis</keyword>
<dbReference type="Gene3D" id="1.10.40.30">
    <property type="entry name" value="Fumarase/aspartase (C-terminal domain)"/>
    <property type="match status" value="1"/>
</dbReference>
<dbReference type="PANTHER" id="PTHR43814">
    <property type="entry name" value="ARGININOSUCCINATE LYASE"/>
    <property type="match status" value="1"/>
</dbReference>
<dbReference type="AlphaFoldDB" id="A0A348B0P5"/>
<dbReference type="Gene3D" id="1.10.275.10">
    <property type="entry name" value="Fumarase/aspartase (N-terminal domain)"/>
    <property type="match status" value="1"/>
</dbReference>
<comment type="pathway">
    <text evidence="1">Amino-acid biosynthesis; L-arginine biosynthesis; L-arginine from L-ornithine and carbamoyl phosphate: step 3/3.</text>
</comment>
<keyword evidence="1 4" id="KW-0456">Lyase</keyword>
<evidence type="ECO:0000256" key="2">
    <source>
        <dbReference type="NCBIfam" id="TIGR00838"/>
    </source>
</evidence>
<reference evidence="6" key="2">
    <citation type="submission" date="2018-04" db="EMBL/GenBank/DDBJ databases">
        <title>Complete genome sequence of Sulfodiicoccus acidiphilus strain HS-1.</title>
        <authorList>
            <person name="Sakai H.D."/>
            <person name="Kurosawa N."/>
        </authorList>
    </citation>
    <scope>NUCLEOTIDE SEQUENCE [LARGE SCALE GENOMIC DNA]</scope>
    <source>
        <strain evidence="6">HS-1</strain>
    </source>
</reference>
<dbReference type="PRINTS" id="PR00145">
    <property type="entry name" value="ARGSUCLYASE"/>
</dbReference>
<dbReference type="RefSeq" id="WP_126449077.1">
    <property type="nucleotide sequence ID" value="NZ_AP018553.1"/>
</dbReference>